<feature type="compositionally biased region" description="Low complexity" evidence="1">
    <location>
        <begin position="14"/>
        <end position="26"/>
    </location>
</feature>
<reference evidence="2" key="1">
    <citation type="submission" date="2021-07" db="EMBL/GenBank/DDBJ databases">
        <authorList>
            <person name="Catto M.A."/>
            <person name="Jacobson A."/>
            <person name="Kennedy G."/>
            <person name="Labadie P."/>
            <person name="Hunt B.G."/>
            <person name="Srinivasan R."/>
        </authorList>
    </citation>
    <scope>NUCLEOTIDE SEQUENCE</scope>
    <source>
        <strain evidence="2">PL_HMW_Pooled</strain>
        <tissue evidence="2">Head</tissue>
    </source>
</reference>
<protein>
    <submittedName>
        <fullName evidence="2">Formin-E</fullName>
    </submittedName>
</protein>
<feature type="region of interest" description="Disordered" evidence="1">
    <location>
        <begin position="14"/>
        <end position="45"/>
    </location>
</feature>
<sequence>MYCSERTFIDGDSVGDTVTGVQDDTGGTTGGVQGEHGLDGDVHGGAVEGLEHDLGHLFTVSLGVKGGLGEQDGVLLGGDTELVVEGVVPDLLHVIPVGDDTVLDGVLEGEDTSLGLGLVADVAVLLTHTDHHTLVTGATDDGGEDGAGRVVAGEAGLAHAGAIVHYERSNVVVTHLGCSQRILKVLSEKKDLQRTFRRLTEKPQEHLREIPGGFQQQGSQRIPEEFFDDCPNCSISFCTIIS</sequence>
<dbReference type="Proteomes" id="UP001219518">
    <property type="component" value="Unassembled WGS sequence"/>
</dbReference>
<organism evidence="2 3">
    <name type="scientific">Frankliniella fusca</name>
    <dbReference type="NCBI Taxonomy" id="407009"/>
    <lineage>
        <taxon>Eukaryota</taxon>
        <taxon>Metazoa</taxon>
        <taxon>Ecdysozoa</taxon>
        <taxon>Arthropoda</taxon>
        <taxon>Hexapoda</taxon>
        <taxon>Insecta</taxon>
        <taxon>Pterygota</taxon>
        <taxon>Neoptera</taxon>
        <taxon>Paraneoptera</taxon>
        <taxon>Thysanoptera</taxon>
        <taxon>Terebrantia</taxon>
        <taxon>Thripoidea</taxon>
        <taxon>Thripidae</taxon>
        <taxon>Frankliniella</taxon>
    </lineage>
</organism>
<name>A0AAE1HNH0_9NEOP</name>
<comment type="caution">
    <text evidence="2">The sequence shown here is derived from an EMBL/GenBank/DDBJ whole genome shotgun (WGS) entry which is preliminary data.</text>
</comment>
<dbReference type="EMBL" id="JAHWGI010001149">
    <property type="protein sequence ID" value="KAK3923805.1"/>
    <property type="molecule type" value="Genomic_DNA"/>
</dbReference>
<gene>
    <name evidence="2" type="ORF">KUF71_002214</name>
</gene>
<keyword evidence="3" id="KW-1185">Reference proteome</keyword>
<reference evidence="2" key="2">
    <citation type="journal article" date="2023" name="BMC Genomics">
        <title>Pest status, molecular evolution, and epigenetic factors derived from the genome assembly of Frankliniella fusca, a thysanopteran phytovirus vector.</title>
        <authorList>
            <person name="Catto M.A."/>
            <person name="Labadie P.E."/>
            <person name="Jacobson A.L."/>
            <person name="Kennedy G.G."/>
            <person name="Srinivasan R."/>
            <person name="Hunt B.G."/>
        </authorList>
    </citation>
    <scope>NUCLEOTIDE SEQUENCE</scope>
    <source>
        <strain evidence="2">PL_HMW_Pooled</strain>
    </source>
</reference>
<evidence type="ECO:0000313" key="3">
    <source>
        <dbReference type="Proteomes" id="UP001219518"/>
    </source>
</evidence>
<accession>A0AAE1HNH0</accession>
<evidence type="ECO:0000256" key="1">
    <source>
        <dbReference type="SAM" id="MobiDB-lite"/>
    </source>
</evidence>
<dbReference type="AlphaFoldDB" id="A0AAE1HNH0"/>
<proteinExistence type="predicted"/>
<evidence type="ECO:0000313" key="2">
    <source>
        <dbReference type="EMBL" id="KAK3923805.1"/>
    </source>
</evidence>